<keyword evidence="2" id="KW-1185">Reference proteome</keyword>
<name>A0ABD0YFE7_9HEMI</name>
<evidence type="ECO:0000313" key="2">
    <source>
        <dbReference type="Proteomes" id="UP001558652"/>
    </source>
</evidence>
<evidence type="ECO:0000313" key="1">
    <source>
        <dbReference type="EMBL" id="KAL1115789.1"/>
    </source>
</evidence>
<sequence length="109" mass="12452">MVSTKASNKILDPKAEAMRLEEKARQAETFEGCKLKMRPGINPKYHYLNKKRPSQEDKLVGTVPERRGPAAIKPVSKKMPDAKVEAMRMEEKTRQAETVDKFLISYFAI</sequence>
<dbReference type="EMBL" id="JBFDAA010000019">
    <property type="protein sequence ID" value="KAL1115789.1"/>
    <property type="molecule type" value="Genomic_DNA"/>
</dbReference>
<comment type="caution">
    <text evidence="1">The sequence shown here is derived from an EMBL/GenBank/DDBJ whole genome shotgun (WGS) entry which is preliminary data.</text>
</comment>
<organism evidence="1 2">
    <name type="scientific">Ranatra chinensis</name>
    <dbReference type="NCBI Taxonomy" id="642074"/>
    <lineage>
        <taxon>Eukaryota</taxon>
        <taxon>Metazoa</taxon>
        <taxon>Ecdysozoa</taxon>
        <taxon>Arthropoda</taxon>
        <taxon>Hexapoda</taxon>
        <taxon>Insecta</taxon>
        <taxon>Pterygota</taxon>
        <taxon>Neoptera</taxon>
        <taxon>Paraneoptera</taxon>
        <taxon>Hemiptera</taxon>
        <taxon>Heteroptera</taxon>
        <taxon>Panheteroptera</taxon>
        <taxon>Nepomorpha</taxon>
        <taxon>Nepidae</taxon>
        <taxon>Ranatrinae</taxon>
        <taxon>Ranatra</taxon>
    </lineage>
</organism>
<dbReference type="AlphaFoldDB" id="A0ABD0YFE7"/>
<protein>
    <submittedName>
        <fullName evidence="1">Uncharacterized protein</fullName>
    </submittedName>
</protein>
<proteinExistence type="predicted"/>
<gene>
    <name evidence="1" type="ORF">AAG570_006079</name>
</gene>
<reference evidence="1 2" key="1">
    <citation type="submission" date="2024-07" db="EMBL/GenBank/DDBJ databases">
        <title>Chromosome-level genome assembly of the water stick insect Ranatra chinensis (Heteroptera: Nepidae).</title>
        <authorList>
            <person name="Liu X."/>
        </authorList>
    </citation>
    <scope>NUCLEOTIDE SEQUENCE [LARGE SCALE GENOMIC DNA]</scope>
    <source>
        <strain evidence="1">Cailab_2021Rc</strain>
        <tissue evidence="1">Muscle</tissue>
    </source>
</reference>
<accession>A0ABD0YFE7</accession>
<dbReference type="Proteomes" id="UP001558652">
    <property type="component" value="Unassembled WGS sequence"/>
</dbReference>